<sequence>MEYMSHARLCIAVLTALIMYTYCRACKCMQTHADEMTFFATYKRAPHQIRRTCLYSQGTLVNIDEITQLAYSIKQTQLRTIKCDAV</sequence>
<evidence type="ECO:0000256" key="1">
    <source>
        <dbReference type="SAM" id="SignalP"/>
    </source>
</evidence>
<feature type="signal peptide" evidence="1">
    <location>
        <begin position="1"/>
        <end position="25"/>
    </location>
</feature>
<name>A0A6M2DDR1_RHIMP</name>
<dbReference type="AlphaFoldDB" id="A0A6M2DDR1"/>
<protein>
    <submittedName>
        <fullName evidence="2">Putative secreted protein</fullName>
    </submittedName>
</protein>
<reference evidence="2" key="1">
    <citation type="submission" date="2019-09" db="EMBL/GenBank/DDBJ databases">
        <title>Organ-specific transcriptomic study of the physiology of the cattle tick, Rhipicephalus microplus.</title>
        <authorList>
            <person name="Tirloni L."/>
            <person name="Braz G."/>
            <person name="Gandara A.C.P."/>
            <person name="Sabadin G.A."/>
            <person name="da Silva R.M."/>
            <person name="Guizzo M.G."/>
            <person name="Machado J.A."/>
            <person name="Costa E.P."/>
            <person name="Gomes H.F."/>
            <person name="Moraes J."/>
            <person name="Mota M.B.S."/>
            <person name="Mesquita R.D."/>
            <person name="Alvarenga P.H."/>
            <person name="Alves F."/>
            <person name="Seixas A."/>
            <person name="da Fonseca R.N."/>
            <person name="Fogaca A."/>
            <person name="Logullo C."/>
            <person name="Tanaka A."/>
            <person name="Daffre S."/>
            <person name="Termignoni C."/>
            <person name="Vaz I.S.Jr."/>
            <person name="Oliveira P.L."/>
            <person name="Ribeiro J.M."/>
        </authorList>
    </citation>
    <scope>NUCLEOTIDE SEQUENCE</scope>
    <source>
        <strain evidence="2">Porto Alegre</strain>
    </source>
</reference>
<dbReference type="EMBL" id="GHWJ01010360">
    <property type="protein sequence ID" value="NOV43097.1"/>
    <property type="molecule type" value="Transcribed_RNA"/>
</dbReference>
<feature type="chain" id="PRO_5027093025" evidence="1">
    <location>
        <begin position="26"/>
        <end position="86"/>
    </location>
</feature>
<accession>A0A6M2DDR1</accession>
<evidence type="ECO:0000313" key="2">
    <source>
        <dbReference type="EMBL" id="NOV43097.1"/>
    </source>
</evidence>
<proteinExistence type="predicted"/>
<keyword evidence="1" id="KW-0732">Signal</keyword>
<organism evidence="2">
    <name type="scientific">Rhipicephalus microplus</name>
    <name type="common">Cattle tick</name>
    <name type="synonym">Boophilus microplus</name>
    <dbReference type="NCBI Taxonomy" id="6941"/>
    <lineage>
        <taxon>Eukaryota</taxon>
        <taxon>Metazoa</taxon>
        <taxon>Ecdysozoa</taxon>
        <taxon>Arthropoda</taxon>
        <taxon>Chelicerata</taxon>
        <taxon>Arachnida</taxon>
        <taxon>Acari</taxon>
        <taxon>Parasitiformes</taxon>
        <taxon>Ixodida</taxon>
        <taxon>Ixodoidea</taxon>
        <taxon>Ixodidae</taxon>
        <taxon>Rhipicephalinae</taxon>
        <taxon>Rhipicephalus</taxon>
        <taxon>Boophilus</taxon>
    </lineage>
</organism>